<dbReference type="SUPFAM" id="SSF53474">
    <property type="entry name" value="alpha/beta-Hydrolases"/>
    <property type="match status" value="1"/>
</dbReference>
<dbReference type="PRINTS" id="PR00111">
    <property type="entry name" value="ABHYDROLASE"/>
</dbReference>
<gene>
    <name evidence="2" type="ORF">JW984_09765</name>
</gene>
<evidence type="ECO:0000313" key="3">
    <source>
        <dbReference type="Proteomes" id="UP000809273"/>
    </source>
</evidence>
<dbReference type="PANTHER" id="PTHR43798">
    <property type="entry name" value="MONOACYLGLYCEROL LIPASE"/>
    <property type="match status" value="1"/>
</dbReference>
<keyword evidence="2" id="KW-0378">Hydrolase</keyword>
<dbReference type="GO" id="GO:0046464">
    <property type="term" value="P:acylglycerol catabolic process"/>
    <property type="evidence" value="ECO:0007669"/>
    <property type="project" value="TreeGrafter"/>
</dbReference>
<dbReference type="InterPro" id="IPR000073">
    <property type="entry name" value="AB_hydrolase_1"/>
</dbReference>
<proteinExistence type="predicted"/>
<dbReference type="Gene3D" id="3.40.50.1820">
    <property type="entry name" value="alpha/beta hydrolase"/>
    <property type="match status" value="1"/>
</dbReference>
<evidence type="ECO:0000313" key="2">
    <source>
        <dbReference type="EMBL" id="MBN1573467.1"/>
    </source>
</evidence>
<dbReference type="GO" id="GO:0016020">
    <property type="term" value="C:membrane"/>
    <property type="evidence" value="ECO:0007669"/>
    <property type="project" value="TreeGrafter"/>
</dbReference>
<dbReference type="PANTHER" id="PTHR43798:SF33">
    <property type="entry name" value="HYDROLASE, PUTATIVE (AFU_ORTHOLOGUE AFUA_2G14860)-RELATED"/>
    <property type="match status" value="1"/>
</dbReference>
<dbReference type="AlphaFoldDB" id="A0A9D8PPW9"/>
<feature type="domain" description="AB hydrolase-1" evidence="1">
    <location>
        <begin position="35"/>
        <end position="273"/>
    </location>
</feature>
<reference evidence="2" key="1">
    <citation type="journal article" date="2021" name="Environ. Microbiol.">
        <title>Genomic characterization of three novel Desulfobacterota classes expand the metabolic and phylogenetic diversity of the phylum.</title>
        <authorList>
            <person name="Murphy C.L."/>
            <person name="Biggerstaff J."/>
            <person name="Eichhorn A."/>
            <person name="Ewing E."/>
            <person name="Shahan R."/>
            <person name="Soriano D."/>
            <person name="Stewart S."/>
            <person name="VanMol K."/>
            <person name="Walker R."/>
            <person name="Walters P."/>
            <person name="Elshahed M.S."/>
            <person name="Youssef N.H."/>
        </authorList>
    </citation>
    <scope>NUCLEOTIDE SEQUENCE</scope>
    <source>
        <strain evidence="2">Zod_Metabat.24</strain>
    </source>
</reference>
<evidence type="ECO:0000259" key="1">
    <source>
        <dbReference type="Pfam" id="PF00561"/>
    </source>
</evidence>
<dbReference type="InterPro" id="IPR050266">
    <property type="entry name" value="AB_hydrolase_sf"/>
</dbReference>
<accession>A0A9D8PPW9</accession>
<dbReference type="InterPro" id="IPR029058">
    <property type="entry name" value="AB_hydrolase_fold"/>
</dbReference>
<protein>
    <submittedName>
        <fullName evidence="2">Alpha/beta hydrolase</fullName>
    </submittedName>
</protein>
<sequence>MTLEGLYPHKVKRIELVGHDCAYIDEGDERETGSTLVFLHGFSVNLTVFSRNTSYFSKKRRVVALDYPGYYLSEKDEWVSYNIPFMSDAVIELIEKLKLKYVILVGSSMGGAVAMETALKKQDLISSLVLAAPAGFSGRNRLLAALLPLQTKLFPREKIIKKMTTRLYDRVTTFTYDKKLPFLDKITAGYDEMVKRKDYELWINILLDMAREVLRADYRKRAGEIKIPTYILWGEKDEVLPPFGAKIAQKCMGNNISIQMLPDMGHLPFVEAPDLFNRKVDEFLKSEGL</sequence>
<comment type="caution">
    <text evidence="2">The sequence shown here is derived from an EMBL/GenBank/DDBJ whole genome shotgun (WGS) entry which is preliminary data.</text>
</comment>
<dbReference type="Proteomes" id="UP000809273">
    <property type="component" value="Unassembled WGS sequence"/>
</dbReference>
<name>A0A9D8PPW9_9DELT</name>
<organism evidence="2 3">
    <name type="scientific">Candidatus Zymogenus saltonus</name>
    <dbReference type="NCBI Taxonomy" id="2844893"/>
    <lineage>
        <taxon>Bacteria</taxon>
        <taxon>Deltaproteobacteria</taxon>
        <taxon>Candidatus Zymogenia</taxon>
        <taxon>Candidatus Zymogeniales</taxon>
        <taxon>Candidatus Zymogenaceae</taxon>
        <taxon>Candidatus Zymogenus</taxon>
    </lineage>
</organism>
<dbReference type="EMBL" id="JAFGIX010000049">
    <property type="protein sequence ID" value="MBN1573467.1"/>
    <property type="molecule type" value="Genomic_DNA"/>
</dbReference>
<dbReference type="GO" id="GO:0047372">
    <property type="term" value="F:monoacylglycerol lipase activity"/>
    <property type="evidence" value="ECO:0007669"/>
    <property type="project" value="TreeGrafter"/>
</dbReference>
<dbReference type="Pfam" id="PF00561">
    <property type="entry name" value="Abhydrolase_1"/>
    <property type="match status" value="1"/>
</dbReference>
<reference evidence="2" key="2">
    <citation type="submission" date="2021-01" db="EMBL/GenBank/DDBJ databases">
        <authorList>
            <person name="Hahn C.R."/>
            <person name="Youssef N.H."/>
            <person name="Elshahed M."/>
        </authorList>
    </citation>
    <scope>NUCLEOTIDE SEQUENCE</scope>
    <source>
        <strain evidence="2">Zod_Metabat.24</strain>
    </source>
</reference>